<dbReference type="GO" id="GO:0016491">
    <property type="term" value="F:oxidoreductase activity"/>
    <property type="evidence" value="ECO:0007669"/>
    <property type="project" value="InterPro"/>
</dbReference>
<dbReference type="OrthoDB" id="9792569at2"/>
<organism evidence="2">
    <name type="scientific">Flexilinea flocculi</name>
    <dbReference type="NCBI Taxonomy" id="1678840"/>
    <lineage>
        <taxon>Bacteria</taxon>
        <taxon>Bacillati</taxon>
        <taxon>Chloroflexota</taxon>
        <taxon>Anaerolineae</taxon>
        <taxon>Anaerolineales</taxon>
        <taxon>Anaerolineaceae</taxon>
        <taxon>Flexilinea</taxon>
    </lineage>
</organism>
<dbReference type="InterPro" id="IPR003251">
    <property type="entry name" value="Rr_diiron-bd_dom"/>
</dbReference>
<dbReference type="RefSeq" id="WP_062281373.1">
    <property type="nucleotide sequence ID" value="NZ_DF968181.1"/>
</dbReference>
<dbReference type="STRING" id="1678840.ATC1_13999"/>
<proteinExistence type="predicted"/>
<dbReference type="SUPFAM" id="SSF47240">
    <property type="entry name" value="Ferritin-like"/>
    <property type="match status" value="1"/>
</dbReference>
<sequence>MNSLQFAIEMEHEGEKFYMEQAELNKKNDLKFVCELLAADEKEHAKMLTDKMNHEESQFPETNTLADAKNIFTEMTPIQSGNEELKSQISFYRNALEIEQQSVDFYMKYQKETTDDGEKKLFDFLIQQEKTHLAVLGELYLLLKNAKDWVENAEFGLREDY</sequence>
<evidence type="ECO:0000259" key="1">
    <source>
        <dbReference type="Pfam" id="PF02915"/>
    </source>
</evidence>
<dbReference type="PANTHER" id="PTHR33531:SF7">
    <property type="entry name" value="HYPOTHETICAL MEMBRANE PROTEIN, CONSERVED"/>
    <property type="match status" value="1"/>
</dbReference>
<name>A0A0S7BWC2_9CHLR</name>
<dbReference type="InterPro" id="IPR012347">
    <property type="entry name" value="Ferritin-like"/>
</dbReference>
<dbReference type="EMBL" id="DF968181">
    <property type="protein sequence ID" value="GAP41017.1"/>
    <property type="molecule type" value="Genomic_DNA"/>
</dbReference>
<dbReference type="CDD" id="cd01045">
    <property type="entry name" value="Ferritin_like_AB"/>
    <property type="match status" value="1"/>
</dbReference>
<gene>
    <name evidence="2" type="ORF">ATC1_13999</name>
</gene>
<keyword evidence="3" id="KW-1185">Reference proteome</keyword>
<feature type="domain" description="Rubrerythrin diiron-binding" evidence="1">
    <location>
        <begin position="4"/>
        <end position="139"/>
    </location>
</feature>
<evidence type="ECO:0000313" key="3">
    <source>
        <dbReference type="Proteomes" id="UP000053370"/>
    </source>
</evidence>
<dbReference type="Proteomes" id="UP000053370">
    <property type="component" value="Unassembled WGS sequence"/>
</dbReference>
<dbReference type="Pfam" id="PF02915">
    <property type="entry name" value="Rubrerythrin"/>
    <property type="match status" value="1"/>
</dbReference>
<dbReference type="AlphaFoldDB" id="A0A0S7BWC2"/>
<protein>
    <submittedName>
        <fullName evidence="2">Rubrerythrin</fullName>
    </submittedName>
</protein>
<evidence type="ECO:0000313" key="2">
    <source>
        <dbReference type="EMBL" id="GAP41017.1"/>
    </source>
</evidence>
<accession>A0A0S7BWC2</accession>
<dbReference type="Gene3D" id="1.20.1260.10">
    <property type="match status" value="1"/>
</dbReference>
<dbReference type="GO" id="GO:0046872">
    <property type="term" value="F:metal ion binding"/>
    <property type="evidence" value="ECO:0007669"/>
    <property type="project" value="InterPro"/>
</dbReference>
<dbReference type="InterPro" id="IPR009078">
    <property type="entry name" value="Ferritin-like_SF"/>
</dbReference>
<reference evidence="2" key="1">
    <citation type="journal article" date="2015" name="Genome Announc.">
        <title>Draft Genome Sequence of Anaerolineae Strain TC1, a Novel Isolate from a Methanogenic Wastewater Treatment System.</title>
        <authorList>
            <person name="Matsuura N."/>
            <person name="Tourlousse D.M."/>
            <person name="Sun L."/>
            <person name="Toyonaga M."/>
            <person name="Kuroda K."/>
            <person name="Ohashi A."/>
            <person name="Cruz R."/>
            <person name="Yamaguchi T."/>
            <person name="Sekiguchi Y."/>
        </authorList>
    </citation>
    <scope>NUCLEOTIDE SEQUENCE [LARGE SCALE GENOMIC DNA]</scope>
    <source>
        <strain evidence="2">TC1</strain>
    </source>
</reference>
<dbReference type="PANTHER" id="PTHR33531">
    <property type="entry name" value="RUBRERYTHRIN SUBFAMILY"/>
    <property type="match status" value="1"/>
</dbReference>